<name>A0A6J5PBY9_9CAUD</name>
<accession>A0A6J5PBY9</accession>
<evidence type="ECO:0000313" key="2">
    <source>
        <dbReference type="EMBL" id="CAB4210363.1"/>
    </source>
</evidence>
<organism evidence="1">
    <name type="scientific">uncultured Caudovirales phage</name>
    <dbReference type="NCBI Taxonomy" id="2100421"/>
    <lineage>
        <taxon>Viruses</taxon>
        <taxon>Duplodnaviria</taxon>
        <taxon>Heunggongvirae</taxon>
        <taxon>Uroviricota</taxon>
        <taxon>Caudoviricetes</taxon>
        <taxon>Peduoviridae</taxon>
        <taxon>Maltschvirus</taxon>
        <taxon>Maltschvirus maltsch</taxon>
    </lineage>
</organism>
<dbReference type="Pfam" id="PF10926">
    <property type="entry name" value="DUF2800"/>
    <property type="match status" value="1"/>
</dbReference>
<gene>
    <name evidence="2" type="ORF">UFOVP1413_12</name>
    <name evidence="1" type="ORF">UFOVP893_27</name>
</gene>
<dbReference type="EMBL" id="LR796841">
    <property type="protein sequence ID" value="CAB4168973.1"/>
    <property type="molecule type" value="Genomic_DNA"/>
</dbReference>
<proteinExistence type="predicted"/>
<evidence type="ECO:0000313" key="1">
    <source>
        <dbReference type="EMBL" id="CAB4168973.1"/>
    </source>
</evidence>
<protein>
    <submittedName>
        <fullName evidence="1">Uncharacterized protein</fullName>
    </submittedName>
</protein>
<reference evidence="1" key="1">
    <citation type="submission" date="2020-05" db="EMBL/GenBank/DDBJ databases">
        <authorList>
            <person name="Chiriac C."/>
            <person name="Salcher M."/>
            <person name="Ghai R."/>
            <person name="Kavagutti S V."/>
        </authorList>
    </citation>
    <scope>NUCLEOTIDE SEQUENCE</scope>
</reference>
<dbReference type="InterPro" id="IPR021229">
    <property type="entry name" value="DUF2800"/>
</dbReference>
<sequence>MQHAPFGSSTAERVMNCPGSVALNAKSPEQPASEYAAKGSAQHALIEHLLLDGGEPAEFIGAVFAGVEIDESMADDVAIALRATEEMLEEYNGEQLVEQRLVIVPDAIFGTGDVIATTRDGARALIADHKFGYVGVDASSPQLKFLAAAFLVDPATADISKDVEEFELAIIQPAFEPAVTKTTATRAEIEVFLRSIRLAHTAAKAPGAETRMGDWCKWCRAKAICPAQLKLYSDLVDVRIHPDWSLQALGEMLEKSKQVESLIESVKDRVKHELANGRTVPGWRLKAGATRLTWALPPKETIASLRGLGLKGDKAIQPITPAAAKKALKLEELPDDLVVKGTSAPSLARDVDAADAVLPAAAFARAAALVKGNR</sequence>
<dbReference type="EMBL" id="LR797364">
    <property type="protein sequence ID" value="CAB4210363.1"/>
    <property type="molecule type" value="Genomic_DNA"/>
</dbReference>